<proteinExistence type="predicted"/>
<sequence length="73" mass="8156">MNRSHRKGLSMIDLPMSADGIELCNRVFSQASSEAEPPSEQSVLLSCQARSLELFLADQRRIHDRVMIHSDSG</sequence>
<gene>
    <name evidence="1" type="ORF">LTRI10_LOCUS32125</name>
</gene>
<evidence type="ECO:0000313" key="1">
    <source>
        <dbReference type="EMBL" id="CAL1391400.1"/>
    </source>
</evidence>
<keyword evidence="2" id="KW-1185">Reference proteome</keyword>
<dbReference type="AlphaFoldDB" id="A0AAV2F1D6"/>
<organism evidence="1 2">
    <name type="scientific">Linum trigynum</name>
    <dbReference type="NCBI Taxonomy" id="586398"/>
    <lineage>
        <taxon>Eukaryota</taxon>
        <taxon>Viridiplantae</taxon>
        <taxon>Streptophyta</taxon>
        <taxon>Embryophyta</taxon>
        <taxon>Tracheophyta</taxon>
        <taxon>Spermatophyta</taxon>
        <taxon>Magnoliopsida</taxon>
        <taxon>eudicotyledons</taxon>
        <taxon>Gunneridae</taxon>
        <taxon>Pentapetalae</taxon>
        <taxon>rosids</taxon>
        <taxon>fabids</taxon>
        <taxon>Malpighiales</taxon>
        <taxon>Linaceae</taxon>
        <taxon>Linum</taxon>
    </lineage>
</organism>
<protein>
    <submittedName>
        <fullName evidence="1">Uncharacterized protein</fullName>
    </submittedName>
</protein>
<name>A0AAV2F1D6_9ROSI</name>
<accession>A0AAV2F1D6</accession>
<evidence type="ECO:0000313" key="2">
    <source>
        <dbReference type="Proteomes" id="UP001497516"/>
    </source>
</evidence>
<reference evidence="1 2" key="1">
    <citation type="submission" date="2024-04" db="EMBL/GenBank/DDBJ databases">
        <authorList>
            <person name="Fracassetti M."/>
        </authorList>
    </citation>
    <scope>NUCLEOTIDE SEQUENCE [LARGE SCALE GENOMIC DNA]</scope>
</reference>
<dbReference type="EMBL" id="OZ034819">
    <property type="protein sequence ID" value="CAL1391400.1"/>
    <property type="molecule type" value="Genomic_DNA"/>
</dbReference>
<dbReference type="Proteomes" id="UP001497516">
    <property type="component" value="Chromosome 6"/>
</dbReference>